<dbReference type="PANTHER" id="PTHR42760:SF133">
    <property type="entry name" value="3-OXOACYL-[ACYL-CARRIER-PROTEIN] REDUCTASE"/>
    <property type="match status" value="1"/>
</dbReference>
<dbReference type="SUPFAM" id="SSF51735">
    <property type="entry name" value="NAD(P)-binding Rossmann-fold domains"/>
    <property type="match status" value="1"/>
</dbReference>
<keyword evidence="4" id="KW-1185">Reference proteome</keyword>
<dbReference type="GO" id="GO:0016616">
    <property type="term" value="F:oxidoreductase activity, acting on the CH-OH group of donors, NAD or NADP as acceptor"/>
    <property type="evidence" value="ECO:0007669"/>
    <property type="project" value="TreeGrafter"/>
</dbReference>
<sequence length="257" mass="26649">MDALHILITGASGGIGEATALRLAQPNPKYTVKTLVLHYNTNASKTQRITDEIGRLNPAIKVAWLQADLGSTESVDRLHREAVAAAGAPINVLFANAGTTAGHSGPTGTLDAVSLETFEQAWRVNTLSVYQLTQLVAPGMAAAGFGRVVYNSSVAALTGGVVGAHYASSKSALHGMLHYLSPRMAAAGVTFNAVAPALIEGTTMLPAGGEGNADLKARIPVGRLGQPDEIAGVVCLMIENGYVNNKVWAVDGGWVPR</sequence>
<dbReference type="PANTHER" id="PTHR42760">
    <property type="entry name" value="SHORT-CHAIN DEHYDROGENASES/REDUCTASES FAMILY MEMBER"/>
    <property type="match status" value="1"/>
</dbReference>
<gene>
    <name evidence="3" type="ORF">N8I77_011088</name>
</gene>
<reference evidence="3" key="1">
    <citation type="submission" date="2023-06" db="EMBL/GenBank/DDBJ databases">
        <authorList>
            <person name="Noh H."/>
        </authorList>
    </citation>
    <scope>NUCLEOTIDE SEQUENCE</scope>
    <source>
        <strain evidence="3">DUCC20226</strain>
    </source>
</reference>
<proteinExistence type="inferred from homology"/>
<dbReference type="InterPro" id="IPR036291">
    <property type="entry name" value="NAD(P)-bd_dom_sf"/>
</dbReference>
<dbReference type="AlphaFoldDB" id="A0AAD9S4N0"/>
<protein>
    <submittedName>
        <fullName evidence="3">Uncharacterized protein</fullName>
    </submittedName>
</protein>
<accession>A0AAD9S4N0</accession>
<dbReference type="Gene3D" id="3.40.50.720">
    <property type="entry name" value="NAD(P)-binding Rossmann-like Domain"/>
    <property type="match status" value="1"/>
</dbReference>
<organism evidence="3 4">
    <name type="scientific">Phomopsis amygdali</name>
    <name type="common">Fusicoccum amygdali</name>
    <dbReference type="NCBI Taxonomy" id="1214568"/>
    <lineage>
        <taxon>Eukaryota</taxon>
        <taxon>Fungi</taxon>
        <taxon>Dikarya</taxon>
        <taxon>Ascomycota</taxon>
        <taxon>Pezizomycotina</taxon>
        <taxon>Sordariomycetes</taxon>
        <taxon>Sordariomycetidae</taxon>
        <taxon>Diaporthales</taxon>
        <taxon>Diaporthaceae</taxon>
        <taxon>Diaporthe</taxon>
    </lineage>
</organism>
<comment type="similarity">
    <text evidence="1">Belongs to the short-chain dehydrogenases/reductases (SDR) family.</text>
</comment>
<dbReference type="InterPro" id="IPR002347">
    <property type="entry name" value="SDR_fam"/>
</dbReference>
<keyword evidence="2" id="KW-0560">Oxidoreductase</keyword>
<dbReference type="EMBL" id="JAUJFL010000007">
    <property type="protein sequence ID" value="KAK2599319.1"/>
    <property type="molecule type" value="Genomic_DNA"/>
</dbReference>
<dbReference type="Proteomes" id="UP001265746">
    <property type="component" value="Unassembled WGS sequence"/>
</dbReference>
<dbReference type="PRINTS" id="PR00081">
    <property type="entry name" value="GDHRDH"/>
</dbReference>
<dbReference type="Pfam" id="PF00106">
    <property type="entry name" value="adh_short"/>
    <property type="match status" value="1"/>
</dbReference>
<evidence type="ECO:0000256" key="2">
    <source>
        <dbReference type="ARBA" id="ARBA00023002"/>
    </source>
</evidence>
<evidence type="ECO:0000313" key="4">
    <source>
        <dbReference type="Proteomes" id="UP001265746"/>
    </source>
</evidence>
<evidence type="ECO:0000256" key="1">
    <source>
        <dbReference type="ARBA" id="ARBA00006484"/>
    </source>
</evidence>
<evidence type="ECO:0000313" key="3">
    <source>
        <dbReference type="EMBL" id="KAK2599319.1"/>
    </source>
</evidence>
<dbReference type="CDD" id="cd05233">
    <property type="entry name" value="SDR_c"/>
    <property type="match status" value="1"/>
</dbReference>
<name>A0AAD9S4N0_PHOAM</name>
<comment type="caution">
    <text evidence="3">The sequence shown here is derived from an EMBL/GenBank/DDBJ whole genome shotgun (WGS) entry which is preliminary data.</text>
</comment>